<evidence type="ECO:0000256" key="1">
    <source>
        <dbReference type="ARBA" id="ARBA00006817"/>
    </source>
</evidence>
<dbReference type="EMBL" id="FPBA01000010">
    <property type="protein sequence ID" value="SFT77454.1"/>
    <property type="molecule type" value="Genomic_DNA"/>
</dbReference>
<dbReference type="Pfam" id="PF12840">
    <property type="entry name" value="HTH_20"/>
    <property type="match status" value="1"/>
</dbReference>
<dbReference type="InterPro" id="IPR036390">
    <property type="entry name" value="WH_DNA-bd_sf"/>
</dbReference>
<dbReference type="Pfam" id="PF08327">
    <property type="entry name" value="AHSA1"/>
    <property type="match status" value="1"/>
</dbReference>
<feature type="compositionally biased region" description="Low complexity" evidence="2">
    <location>
        <begin position="127"/>
        <end position="145"/>
    </location>
</feature>
<proteinExistence type="inferred from homology"/>
<dbReference type="InterPro" id="IPR013538">
    <property type="entry name" value="ASHA1/2-like_C"/>
</dbReference>
<dbReference type="InterPro" id="IPR011991">
    <property type="entry name" value="ArsR-like_HTH"/>
</dbReference>
<dbReference type="PANTHER" id="PTHR38600">
    <property type="entry name" value="TRANSCRIPTIONAL REGULATORY PROTEIN"/>
    <property type="match status" value="1"/>
</dbReference>
<gene>
    <name evidence="4" type="ORF">SAMN05660657_02991</name>
</gene>
<accession>A0A1I7ARA9</accession>
<dbReference type="PROSITE" id="PS50987">
    <property type="entry name" value="HTH_ARSR_2"/>
    <property type="match status" value="1"/>
</dbReference>
<dbReference type="Proteomes" id="UP000199546">
    <property type="component" value="Unassembled WGS sequence"/>
</dbReference>
<evidence type="ECO:0000313" key="5">
    <source>
        <dbReference type="Proteomes" id="UP000199546"/>
    </source>
</evidence>
<dbReference type="STRING" id="1296565.SAMN05660657_02991"/>
<feature type="region of interest" description="Disordered" evidence="2">
    <location>
        <begin position="192"/>
        <end position="214"/>
    </location>
</feature>
<dbReference type="NCBIfam" id="NF033788">
    <property type="entry name" value="HTH_metalloreg"/>
    <property type="match status" value="1"/>
</dbReference>
<dbReference type="GO" id="GO:0003700">
    <property type="term" value="F:DNA-binding transcription factor activity"/>
    <property type="evidence" value="ECO:0007669"/>
    <property type="project" value="InterPro"/>
</dbReference>
<dbReference type="InterPro" id="IPR001845">
    <property type="entry name" value="HTH_ArsR_DNA-bd_dom"/>
</dbReference>
<protein>
    <submittedName>
        <fullName evidence="4">Uncharacterized conserved protein YndB, AHSA1/START domain</fullName>
    </submittedName>
</protein>
<dbReference type="InterPro" id="IPR023393">
    <property type="entry name" value="START-like_dom_sf"/>
</dbReference>
<dbReference type="SUPFAM" id="SSF46785">
    <property type="entry name" value="Winged helix' DNA-binding domain"/>
    <property type="match status" value="1"/>
</dbReference>
<dbReference type="InterPro" id="IPR036388">
    <property type="entry name" value="WH-like_DNA-bd_sf"/>
</dbReference>
<dbReference type="PANTHER" id="PTHR38600:SF1">
    <property type="entry name" value="TRANSCRIPTIONAL REGULATORY PROTEIN"/>
    <property type="match status" value="1"/>
</dbReference>
<dbReference type="Gene3D" id="1.10.10.10">
    <property type="entry name" value="Winged helix-like DNA-binding domain superfamily/Winged helix DNA-binding domain"/>
    <property type="match status" value="1"/>
</dbReference>
<reference evidence="5" key="1">
    <citation type="submission" date="2016-10" db="EMBL/GenBank/DDBJ databases">
        <authorList>
            <person name="Varghese N."/>
            <person name="Submissions S."/>
        </authorList>
    </citation>
    <scope>NUCLEOTIDE SEQUENCE [LARGE SCALE GENOMIC DNA]</scope>
    <source>
        <strain evidence="5">DSM 46136</strain>
    </source>
</reference>
<evidence type="ECO:0000259" key="3">
    <source>
        <dbReference type="PROSITE" id="PS50987"/>
    </source>
</evidence>
<evidence type="ECO:0000313" key="4">
    <source>
        <dbReference type="EMBL" id="SFT77454.1"/>
    </source>
</evidence>
<dbReference type="CDD" id="cd00090">
    <property type="entry name" value="HTH_ARSR"/>
    <property type="match status" value="1"/>
</dbReference>
<comment type="similarity">
    <text evidence="1">Belongs to the AHA1 family.</text>
</comment>
<dbReference type="Gene3D" id="3.30.530.20">
    <property type="match status" value="1"/>
</dbReference>
<dbReference type="CDD" id="cd08893">
    <property type="entry name" value="SRPBCC_CalC_Aha1-like_GntR-HTH"/>
    <property type="match status" value="1"/>
</dbReference>
<dbReference type="AlphaFoldDB" id="A0A1I7ARA9"/>
<sequence length="303" mass="32969">MQANTCMIRGVDAPDVDAVFKALADRTRRLLLDRLREQDGQTLGELCARLGMARQSATQHLDVLVGAGLVTVVRRGRERLHFLNPAAISGIGERWISPFDRPRLQALAAIRDAAEERAMSEKTVSEKTVSGKTVSGSTESGSTESENADAETVPTYVYVTYVRADAQQVWQALTDADLTARYWGHSNVSDWQPGSRWEHRRTDGSGEVDAGGRVLEADPPHRLVMTFGDPGGEEPPGGASVVTFLVEQHGGIVRLTVTHENLADGQALREISLGWPAVLANLKSLLETGEVLPEEPWAMPVRA</sequence>
<organism evidence="4 5">
    <name type="scientific">Geodermatophilus amargosae</name>
    <dbReference type="NCBI Taxonomy" id="1296565"/>
    <lineage>
        <taxon>Bacteria</taxon>
        <taxon>Bacillati</taxon>
        <taxon>Actinomycetota</taxon>
        <taxon>Actinomycetes</taxon>
        <taxon>Geodermatophilales</taxon>
        <taxon>Geodermatophilaceae</taxon>
        <taxon>Geodermatophilus</taxon>
    </lineage>
</organism>
<dbReference type="SUPFAM" id="SSF55961">
    <property type="entry name" value="Bet v1-like"/>
    <property type="match status" value="1"/>
</dbReference>
<evidence type="ECO:0000256" key="2">
    <source>
        <dbReference type="SAM" id="MobiDB-lite"/>
    </source>
</evidence>
<feature type="domain" description="HTH arsR-type" evidence="3">
    <location>
        <begin position="8"/>
        <end position="103"/>
    </location>
</feature>
<keyword evidence="5" id="KW-1185">Reference proteome</keyword>
<feature type="region of interest" description="Disordered" evidence="2">
    <location>
        <begin position="117"/>
        <end position="149"/>
    </location>
</feature>
<dbReference type="SMART" id="SM00418">
    <property type="entry name" value="HTH_ARSR"/>
    <property type="match status" value="1"/>
</dbReference>
<name>A0A1I7ARA9_9ACTN</name>